<name>A0A941W5T9_9BACT</name>
<dbReference type="SUPFAM" id="SSF53448">
    <property type="entry name" value="Nucleotide-diphospho-sugar transferases"/>
    <property type="match status" value="1"/>
</dbReference>
<keyword evidence="7 9" id="KW-0472">Membrane</keyword>
<feature type="transmembrane region" description="Helical" evidence="9">
    <location>
        <begin position="357"/>
        <end position="379"/>
    </location>
</feature>
<feature type="transmembrane region" description="Helical" evidence="9">
    <location>
        <begin position="475"/>
        <end position="496"/>
    </location>
</feature>
<feature type="transmembrane region" description="Helical" evidence="9">
    <location>
        <begin position="6"/>
        <end position="29"/>
    </location>
</feature>
<reference evidence="10" key="1">
    <citation type="journal article" date="2021" name="ISME J.">
        <title>Fine-scale metabolic discontinuity in a stratified prokaryote microbiome of a Red Sea deep halocline.</title>
        <authorList>
            <person name="Michoud G."/>
            <person name="Ngugi D.K."/>
            <person name="Barozzi A."/>
            <person name="Merlino G."/>
            <person name="Calleja M.L."/>
            <person name="Delgado-Huertas A."/>
            <person name="Moran X.A.G."/>
            <person name="Daffonchio D."/>
        </authorList>
    </citation>
    <scope>NUCLEOTIDE SEQUENCE</scope>
    <source>
        <strain evidence="10">SuakinDeep_MAG55_1</strain>
    </source>
</reference>
<evidence type="ECO:0000256" key="2">
    <source>
        <dbReference type="ARBA" id="ARBA00022676"/>
    </source>
</evidence>
<keyword evidence="5 9" id="KW-1133">Transmembrane helix</keyword>
<comment type="caution">
    <text evidence="10">The sequence shown here is derived from an EMBL/GenBank/DDBJ whole genome shotgun (WGS) entry which is preliminary data.</text>
</comment>
<organism evidence="10 11">
    <name type="scientific">Candidatus Scalindua arabica</name>
    <dbReference type="NCBI Taxonomy" id="1127984"/>
    <lineage>
        <taxon>Bacteria</taxon>
        <taxon>Pseudomonadati</taxon>
        <taxon>Planctomycetota</taxon>
        <taxon>Candidatus Brocadiia</taxon>
        <taxon>Candidatus Brocadiales</taxon>
        <taxon>Candidatus Scalinduaceae</taxon>
        <taxon>Candidatus Scalindua</taxon>
    </lineage>
</organism>
<evidence type="ECO:0000256" key="6">
    <source>
        <dbReference type="ARBA" id="ARBA00023034"/>
    </source>
</evidence>
<comment type="subcellular location">
    <subcellularLocation>
        <location evidence="1">Golgi apparatus membrane</location>
        <topology evidence="1">Multi-pass membrane protein</topology>
    </subcellularLocation>
</comment>
<keyword evidence="3" id="KW-0808">Transferase</keyword>
<gene>
    <name evidence="10" type="ORF">MAG551_02732</name>
</gene>
<keyword evidence="2" id="KW-0328">Glycosyltransferase</keyword>
<sequence>MDKMFLIIILIFYCPAALWLFLYGMNNYYMIFLFLRKNKKETSTNQEFLKLFWSNHGKDRLPKVTTQLPIYNERHVVERLIKAVVNIDYPKELHEIQVLDDSNDETKNMVSDLVNKYSEMGFNIKHIVRKDRDGFKAGALNLGLKKAEGEFLAIFDADFVPDKDFLYQTIPFFYERPKVAIVQTRWGHINRNYSLLTIAQSIGMDGHFIIEQGARAWNGLYMNFNGTAGVWRKEAIIDAGGWNFDTLTEDLDLSYRAQLKGWNTKYLFDVVAPSELPVDINAYKSQQHRWAKGSIQTAKKLLPQIFKTNDSLIKKVEAFIHLNQYMVHPMMIILALLSFPLIILLKPQISSIPVSLTMTIFMFLIFMGAFAPTFLYIVAQKKGYKDWQKRCLFIPVLMVIGCGVAINNTKAVLEALLNIKSDFIRTPKYGVVKRGRNILVKNYSLPLQVFFVSEILLSAYCFIGFMQYTSNKKFVFGPFLLMYAIGFLYVGTLSLFQKFSEKIKC</sequence>
<dbReference type="Proteomes" id="UP000722750">
    <property type="component" value="Unassembled WGS sequence"/>
</dbReference>
<accession>A0A941W5T9</accession>
<feature type="transmembrane region" description="Helical" evidence="9">
    <location>
        <begin position="443"/>
        <end position="463"/>
    </location>
</feature>
<evidence type="ECO:0000256" key="1">
    <source>
        <dbReference type="ARBA" id="ARBA00004653"/>
    </source>
</evidence>
<dbReference type="GO" id="GO:0016757">
    <property type="term" value="F:glycosyltransferase activity"/>
    <property type="evidence" value="ECO:0007669"/>
    <property type="project" value="UniProtKB-KW"/>
</dbReference>
<proteinExistence type="predicted"/>
<dbReference type="EMBL" id="JAANXD010000100">
    <property type="protein sequence ID" value="MBS1259657.1"/>
    <property type="molecule type" value="Genomic_DNA"/>
</dbReference>
<dbReference type="CDD" id="cd06437">
    <property type="entry name" value="CESA_CaSu_A2"/>
    <property type="match status" value="1"/>
</dbReference>
<dbReference type="Pfam" id="PF13641">
    <property type="entry name" value="Glyco_tranf_2_3"/>
    <property type="match status" value="1"/>
</dbReference>
<evidence type="ECO:0000313" key="11">
    <source>
        <dbReference type="Proteomes" id="UP000722750"/>
    </source>
</evidence>
<evidence type="ECO:0000256" key="3">
    <source>
        <dbReference type="ARBA" id="ARBA00022679"/>
    </source>
</evidence>
<keyword evidence="4 9" id="KW-0812">Transmembrane</keyword>
<dbReference type="PANTHER" id="PTHR32044">
    <property type="entry name" value="GLUCOMANNAN 4-BETA-MANNOSYLTRANSFERASE 9"/>
    <property type="match status" value="1"/>
</dbReference>
<evidence type="ECO:0000256" key="8">
    <source>
        <dbReference type="ARBA" id="ARBA00023316"/>
    </source>
</evidence>
<keyword evidence="8" id="KW-0961">Cell wall biogenesis/degradation</keyword>
<evidence type="ECO:0008006" key="12">
    <source>
        <dbReference type="Google" id="ProtNLM"/>
    </source>
</evidence>
<evidence type="ECO:0000256" key="5">
    <source>
        <dbReference type="ARBA" id="ARBA00022989"/>
    </source>
</evidence>
<dbReference type="GO" id="GO:0071555">
    <property type="term" value="P:cell wall organization"/>
    <property type="evidence" value="ECO:0007669"/>
    <property type="project" value="UniProtKB-KW"/>
</dbReference>
<feature type="transmembrane region" description="Helical" evidence="9">
    <location>
        <begin position="391"/>
        <end position="408"/>
    </location>
</feature>
<evidence type="ECO:0000256" key="7">
    <source>
        <dbReference type="ARBA" id="ARBA00023136"/>
    </source>
</evidence>
<protein>
    <recommendedName>
        <fullName evidence="12">Glycosyltransferase</fullName>
    </recommendedName>
</protein>
<dbReference type="InterPro" id="IPR029044">
    <property type="entry name" value="Nucleotide-diphossugar_trans"/>
</dbReference>
<feature type="transmembrane region" description="Helical" evidence="9">
    <location>
        <begin position="325"/>
        <end position="345"/>
    </location>
</feature>
<dbReference type="Gene3D" id="3.90.550.10">
    <property type="entry name" value="Spore Coat Polysaccharide Biosynthesis Protein SpsA, Chain A"/>
    <property type="match status" value="1"/>
</dbReference>
<evidence type="ECO:0000313" key="10">
    <source>
        <dbReference type="EMBL" id="MBS1259657.1"/>
    </source>
</evidence>
<dbReference type="PANTHER" id="PTHR32044:SF80">
    <property type="entry name" value="XYLOGLUCAN GLYCOSYLTRANSFERASE 2-RELATED"/>
    <property type="match status" value="1"/>
</dbReference>
<evidence type="ECO:0000256" key="4">
    <source>
        <dbReference type="ARBA" id="ARBA00022692"/>
    </source>
</evidence>
<keyword evidence="6" id="KW-0333">Golgi apparatus</keyword>
<dbReference type="AlphaFoldDB" id="A0A941W5T9"/>
<evidence type="ECO:0000256" key="9">
    <source>
        <dbReference type="SAM" id="Phobius"/>
    </source>
</evidence>
<dbReference type="FunFam" id="3.90.550.10:FF:000057">
    <property type="entry name" value="Glycosyltransferase-like protein, family 2"/>
    <property type="match status" value="1"/>
</dbReference>